<dbReference type="GO" id="GO:0003677">
    <property type="term" value="F:DNA binding"/>
    <property type="evidence" value="ECO:0007669"/>
    <property type="project" value="UniProtKB-UniRule"/>
</dbReference>
<dbReference type="AlphaFoldDB" id="A0A2S5A114"/>
<dbReference type="InterPro" id="IPR004401">
    <property type="entry name" value="YbaB/EbfC"/>
</dbReference>
<reference evidence="3 4" key="1">
    <citation type="submission" date="2018-01" db="EMBL/GenBank/DDBJ databases">
        <authorList>
            <person name="Gaut B.S."/>
            <person name="Morton B.R."/>
            <person name="Clegg M.T."/>
            <person name="Duvall M.R."/>
        </authorList>
    </citation>
    <scope>NUCLEOTIDE SEQUENCE [LARGE SCALE GENOMIC DNA]</scope>
    <source>
        <strain evidence="3 4">HR-AV</strain>
    </source>
</reference>
<dbReference type="PANTHER" id="PTHR33449:SF1">
    <property type="entry name" value="NUCLEOID-ASSOCIATED PROTEIN YBAB"/>
    <property type="match status" value="1"/>
</dbReference>
<proteinExistence type="inferred from homology"/>
<comment type="caution">
    <text evidence="3">The sequence shown here is derived from an EMBL/GenBank/DDBJ whole genome shotgun (WGS) entry which is preliminary data.</text>
</comment>
<gene>
    <name evidence="3" type="ORF">C3K47_10905</name>
</gene>
<dbReference type="RefSeq" id="WP_103789175.1">
    <property type="nucleotide sequence ID" value="NZ_PQVF01000007.1"/>
</dbReference>
<name>A0A2S5A114_9SPHI</name>
<evidence type="ECO:0000256" key="1">
    <source>
        <dbReference type="ARBA" id="ARBA00023125"/>
    </source>
</evidence>
<dbReference type="OrthoDB" id="770949at2"/>
<keyword evidence="1 2" id="KW-0238">DNA-binding</keyword>
<evidence type="ECO:0000313" key="3">
    <source>
        <dbReference type="EMBL" id="POY36256.1"/>
    </source>
</evidence>
<keyword evidence="4" id="KW-1185">Reference proteome</keyword>
<sequence length="99" mass="10894">MLGNLFEAKKKAEEIKNRLEHITVTGEVENGAVVVTCNGNRKVMDIKINPSVFNVRGREEVEELITVAVNRALEQADQLMAAEMKSIMPNIPGLGNLGF</sequence>
<evidence type="ECO:0000313" key="4">
    <source>
        <dbReference type="Proteomes" id="UP000236893"/>
    </source>
</evidence>
<comment type="function">
    <text evidence="2">Binds to DNA and alters its conformation. May be involved in regulation of gene expression, nucleoid organization and DNA protection.</text>
</comment>
<organism evidence="3 4">
    <name type="scientific">Solitalea longa</name>
    <dbReference type="NCBI Taxonomy" id="2079460"/>
    <lineage>
        <taxon>Bacteria</taxon>
        <taxon>Pseudomonadati</taxon>
        <taxon>Bacteroidota</taxon>
        <taxon>Sphingobacteriia</taxon>
        <taxon>Sphingobacteriales</taxon>
        <taxon>Sphingobacteriaceae</taxon>
        <taxon>Solitalea</taxon>
    </lineage>
</organism>
<dbReference type="SUPFAM" id="SSF82607">
    <property type="entry name" value="YbaB-like"/>
    <property type="match status" value="1"/>
</dbReference>
<accession>A0A2S5A114</accession>
<comment type="similarity">
    <text evidence="2">Belongs to the YbaB/EbfC family.</text>
</comment>
<dbReference type="Gene3D" id="3.30.1310.10">
    <property type="entry name" value="Nucleoid-associated protein YbaB-like domain"/>
    <property type="match status" value="1"/>
</dbReference>
<dbReference type="NCBIfam" id="TIGR00103">
    <property type="entry name" value="DNA_YbaB_EbfC"/>
    <property type="match status" value="1"/>
</dbReference>
<dbReference type="InterPro" id="IPR036894">
    <property type="entry name" value="YbaB-like_sf"/>
</dbReference>
<evidence type="ECO:0000256" key="2">
    <source>
        <dbReference type="HAMAP-Rule" id="MF_00274"/>
    </source>
</evidence>
<dbReference type="EMBL" id="PQVF01000007">
    <property type="protein sequence ID" value="POY36256.1"/>
    <property type="molecule type" value="Genomic_DNA"/>
</dbReference>
<comment type="subcellular location">
    <subcellularLocation>
        <location evidence="2">Cytoplasm</location>
        <location evidence="2">Nucleoid</location>
    </subcellularLocation>
</comment>
<dbReference type="Proteomes" id="UP000236893">
    <property type="component" value="Unassembled WGS sequence"/>
</dbReference>
<comment type="subunit">
    <text evidence="2">Homodimer.</text>
</comment>
<dbReference type="PANTHER" id="PTHR33449">
    <property type="entry name" value="NUCLEOID-ASSOCIATED PROTEIN YBAB"/>
    <property type="match status" value="1"/>
</dbReference>
<dbReference type="PIRSF" id="PIRSF004555">
    <property type="entry name" value="UCP004555"/>
    <property type="match status" value="1"/>
</dbReference>
<keyword evidence="2" id="KW-0963">Cytoplasm</keyword>
<protein>
    <recommendedName>
        <fullName evidence="2">Nucleoid-associated protein C3K47_10905</fullName>
    </recommendedName>
</protein>
<dbReference type="Pfam" id="PF02575">
    <property type="entry name" value="YbaB_DNA_bd"/>
    <property type="match status" value="1"/>
</dbReference>
<dbReference type="HAMAP" id="MF_00274">
    <property type="entry name" value="DNA_YbaB_EbfC"/>
    <property type="match status" value="1"/>
</dbReference>
<dbReference type="GO" id="GO:0043590">
    <property type="term" value="C:bacterial nucleoid"/>
    <property type="evidence" value="ECO:0007669"/>
    <property type="project" value="UniProtKB-UniRule"/>
</dbReference>
<dbReference type="GO" id="GO:0005829">
    <property type="term" value="C:cytosol"/>
    <property type="evidence" value="ECO:0007669"/>
    <property type="project" value="TreeGrafter"/>
</dbReference>